<evidence type="ECO:0000256" key="5">
    <source>
        <dbReference type="ARBA" id="ARBA00022777"/>
    </source>
</evidence>
<dbReference type="GO" id="GO:0004370">
    <property type="term" value="F:glycerol kinase activity"/>
    <property type="evidence" value="ECO:0007669"/>
    <property type="project" value="UniProtKB-UniRule"/>
</dbReference>
<sequence>MGMKAPEHYILAIDQGTSVTRAVLFDHSGRQVIESQKTFPQYYPHNGWVEQDANELWNSVQSVIASALIDAGVHPEYIDGIGISSQRETTVIWDKQTGQPIYHAIGWLSKQTAPIAKQMVADGYEQLIHDKTGLVIDSYFSATKVRWLLDHVPGAQERAERGELLMGTIDSWLAWKLSDGQLHITDTTNASRTMLFNIHDLCWDDDILRILNIPKQLLPEIRSCSEVYGTTKNYQFYGVEVPICGLVGDQQAALIGQMAFKPGEVKNTYGDGAFIVMNTGDEPRFSDNQLLTTIAYDLGGKKTYALEGSIFVAGTAVNWLHDSMKIIDSVPQSRQVAMASENDDEVYVVPAFNGLGAPYWDQDARGAVFGLTRGTNRSDFVKATLQSIAYQTRDIIETMRKDTEMPVTEILADGGASRNRYLMQFQADILNVPIIRSAEEETTALGAAICAGLAIGYWQDLDEIAKIHAPGRRFVPDMTEEKRQRLYDGWQVAVRATREFKV</sequence>
<dbReference type="NCBIfam" id="NF000756">
    <property type="entry name" value="PRK00047.1"/>
    <property type="match status" value="1"/>
</dbReference>
<evidence type="ECO:0000256" key="3">
    <source>
        <dbReference type="ARBA" id="ARBA00022679"/>
    </source>
</evidence>
<dbReference type="GO" id="GO:0006072">
    <property type="term" value="P:glycerol-3-phosphate metabolic process"/>
    <property type="evidence" value="ECO:0007669"/>
    <property type="project" value="InterPro"/>
</dbReference>
<evidence type="ECO:0000256" key="9">
    <source>
        <dbReference type="ARBA" id="ARBA00054633"/>
    </source>
</evidence>
<keyword evidence="16" id="KW-1185">Reference proteome</keyword>
<feature type="binding site" evidence="11">
    <location>
        <position position="17"/>
    </location>
    <ligand>
        <name>sn-glycerol 3-phosphate</name>
        <dbReference type="ChEBI" id="CHEBI:57597"/>
    </ligand>
</feature>
<feature type="binding site" evidence="11">
    <location>
        <position position="21"/>
    </location>
    <ligand>
        <name>ADP</name>
        <dbReference type="ChEBI" id="CHEBI:456216"/>
    </ligand>
</feature>
<feature type="binding site" evidence="11">
    <location>
        <position position="419"/>
    </location>
    <ligand>
        <name>ADP</name>
        <dbReference type="ChEBI" id="CHEBI:456216"/>
    </ligand>
</feature>
<feature type="binding site" evidence="11">
    <location>
        <position position="17"/>
    </location>
    <ligand>
        <name>ADP</name>
        <dbReference type="ChEBI" id="CHEBI:456216"/>
    </ligand>
</feature>
<feature type="binding site" evidence="11">
    <location>
        <position position="87"/>
    </location>
    <ligand>
        <name>glycerol</name>
        <dbReference type="ChEBI" id="CHEBI:17754"/>
    </ligand>
</feature>
<evidence type="ECO:0000259" key="13">
    <source>
        <dbReference type="Pfam" id="PF00370"/>
    </source>
</evidence>
<dbReference type="HAMAP" id="MF_00186">
    <property type="entry name" value="Glycerol_kin"/>
    <property type="match status" value="1"/>
</dbReference>
<feature type="binding site" evidence="11">
    <location>
        <position position="415"/>
    </location>
    <ligand>
        <name>ATP</name>
        <dbReference type="ChEBI" id="CHEBI:30616"/>
    </ligand>
</feature>
<keyword evidence="5 11" id="KW-0418">Kinase</keyword>
<dbReference type="Pfam" id="PF00370">
    <property type="entry name" value="FGGY_N"/>
    <property type="match status" value="1"/>
</dbReference>
<evidence type="ECO:0000256" key="4">
    <source>
        <dbReference type="ARBA" id="ARBA00022741"/>
    </source>
</evidence>
<dbReference type="InterPro" id="IPR018483">
    <property type="entry name" value="Carb_kinase_FGGY_CS"/>
</dbReference>
<feature type="binding site" evidence="11">
    <location>
        <position position="88"/>
    </location>
    <ligand>
        <name>glycerol</name>
        <dbReference type="ChEBI" id="CHEBI:17754"/>
    </ligand>
</feature>
<feature type="binding site" evidence="11">
    <location>
        <position position="139"/>
    </location>
    <ligand>
        <name>glycerol</name>
        <dbReference type="ChEBI" id="CHEBI:17754"/>
    </ligand>
</feature>
<dbReference type="PATRIC" id="fig|1423804.4.peg.3428"/>
<comment type="caution">
    <text evidence="15">The sequence shown here is derived from an EMBL/GenBank/DDBJ whole genome shotgun (WGS) entry which is preliminary data.</text>
</comment>
<dbReference type="GO" id="GO:0005829">
    <property type="term" value="C:cytosol"/>
    <property type="evidence" value="ECO:0007669"/>
    <property type="project" value="TreeGrafter"/>
</dbReference>
<dbReference type="EMBL" id="AYZM01000047">
    <property type="protein sequence ID" value="KRN26055.1"/>
    <property type="molecule type" value="Genomic_DNA"/>
</dbReference>
<evidence type="ECO:0000313" key="15">
    <source>
        <dbReference type="EMBL" id="KRN26055.1"/>
    </source>
</evidence>
<comment type="function">
    <text evidence="9 11">Key enzyme in the regulation of glycerol uptake and metabolism. Catalyzes the phosphorylation of glycerol to yield sn-glycerol 3-phosphate.</text>
</comment>
<feature type="domain" description="Carbohydrate kinase FGGY C-terminal" evidence="14">
    <location>
        <begin position="266"/>
        <end position="454"/>
    </location>
</feature>
<keyword evidence="7 11" id="KW-0067">ATP-binding</keyword>
<accession>A0A0R2FLH9</accession>
<gene>
    <name evidence="11" type="primary">glpK</name>
    <name evidence="15" type="ORF">FD14_GL003193</name>
</gene>
<proteinExistence type="inferred from homology"/>
<evidence type="ECO:0000259" key="14">
    <source>
        <dbReference type="Pfam" id="PF02782"/>
    </source>
</evidence>
<dbReference type="InterPro" id="IPR000577">
    <property type="entry name" value="Carb_kinase_FGGY"/>
</dbReference>
<dbReference type="InterPro" id="IPR018484">
    <property type="entry name" value="FGGY_N"/>
</dbReference>
<dbReference type="PANTHER" id="PTHR10196:SF69">
    <property type="entry name" value="GLYCEROL KINASE"/>
    <property type="match status" value="1"/>
</dbReference>
<evidence type="ECO:0000256" key="2">
    <source>
        <dbReference type="ARBA" id="ARBA00009156"/>
    </source>
</evidence>
<comment type="activity regulation">
    <text evidence="11">Activated by phosphorylation and inhibited by fructose 1,6-bisphosphate (FBP).</text>
</comment>
<evidence type="ECO:0000256" key="6">
    <source>
        <dbReference type="ARBA" id="ARBA00022798"/>
    </source>
</evidence>
<dbReference type="GO" id="GO:0005524">
    <property type="term" value="F:ATP binding"/>
    <property type="evidence" value="ECO:0007669"/>
    <property type="project" value="UniProtKB-UniRule"/>
</dbReference>
<feature type="binding site" evidence="11">
    <location>
        <position position="18"/>
    </location>
    <ligand>
        <name>ATP</name>
        <dbReference type="ChEBI" id="CHEBI:30616"/>
    </ligand>
</feature>
<reference evidence="15 16" key="1">
    <citation type="journal article" date="2015" name="Genome Announc.">
        <title>Expanding the biotechnology potential of lactobacilli through comparative genomics of 213 strains and associated genera.</title>
        <authorList>
            <person name="Sun Z."/>
            <person name="Harris H.M."/>
            <person name="McCann A."/>
            <person name="Guo C."/>
            <person name="Argimon S."/>
            <person name="Zhang W."/>
            <person name="Yang X."/>
            <person name="Jeffery I.B."/>
            <person name="Cooney J.C."/>
            <person name="Kagawa T.F."/>
            <person name="Liu W."/>
            <person name="Song Y."/>
            <person name="Salvetti E."/>
            <person name="Wrobel A."/>
            <person name="Rasinkangas P."/>
            <person name="Parkhill J."/>
            <person name="Rea M.C."/>
            <person name="O'Sullivan O."/>
            <person name="Ritari J."/>
            <person name="Douillard F.P."/>
            <person name="Paul Ross R."/>
            <person name="Yang R."/>
            <person name="Briner A.E."/>
            <person name="Felis G.E."/>
            <person name="de Vos W.M."/>
            <person name="Barrangou R."/>
            <person name="Klaenhammer T.R."/>
            <person name="Caufield P.W."/>
            <person name="Cui Y."/>
            <person name="Zhang H."/>
            <person name="O'Toole P.W."/>
        </authorList>
    </citation>
    <scope>NUCLEOTIDE SEQUENCE [LARGE SCALE GENOMIC DNA]</scope>
    <source>
        <strain evidence="15 16">DSM 23365</strain>
    </source>
</reference>
<feature type="binding site" evidence="11">
    <location>
        <position position="314"/>
    </location>
    <ligand>
        <name>ATP</name>
        <dbReference type="ChEBI" id="CHEBI:30616"/>
    </ligand>
</feature>
<feature type="binding site" evidence="11">
    <location>
        <position position="249"/>
    </location>
    <ligand>
        <name>glycerol</name>
        <dbReference type="ChEBI" id="CHEBI:17754"/>
    </ligand>
</feature>
<evidence type="ECO:0000256" key="12">
    <source>
        <dbReference type="RuleBase" id="RU003733"/>
    </source>
</evidence>
<feature type="binding site" evidence="11">
    <location>
        <position position="250"/>
    </location>
    <ligand>
        <name>glycerol</name>
        <dbReference type="ChEBI" id="CHEBI:17754"/>
    </ligand>
</feature>
<dbReference type="PROSITE" id="PS00445">
    <property type="entry name" value="FGGY_KINASES_2"/>
    <property type="match status" value="1"/>
</dbReference>
<organism evidence="15 16">
    <name type="scientific">Secundilactobacillus similis DSM 23365 = JCM 2765</name>
    <dbReference type="NCBI Taxonomy" id="1423804"/>
    <lineage>
        <taxon>Bacteria</taxon>
        <taxon>Bacillati</taxon>
        <taxon>Bacillota</taxon>
        <taxon>Bacilli</taxon>
        <taxon>Lactobacillales</taxon>
        <taxon>Lactobacillaceae</taxon>
        <taxon>Secundilactobacillus</taxon>
    </lineage>
</organism>
<dbReference type="CDD" id="cd07786">
    <property type="entry name" value="FGGY_EcGK_like"/>
    <property type="match status" value="1"/>
</dbReference>
<comment type="subunit">
    <text evidence="10 11">Homotetramer and homodimer (in equilibrium).</text>
</comment>
<keyword evidence="3 11" id="KW-0808">Transferase</keyword>
<evidence type="ECO:0000256" key="10">
    <source>
        <dbReference type="ARBA" id="ARBA00063665"/>
    </source>
</evidence>
<dbReference type="AlphaFoldDB" id="A0A0R2FLH9"/>
<comment type="pathway">
    <text evidence="1 11">Polyol metabolism; glycerol degradation via glycerol kinase pathway; sn-glycerol 3-phosphate from glycerol: step 1/1.</text>
</comment>
<dbReference type="FunFam" id="3.30.420.40:FF:000008">
    <property type="entry name" value="Glycerol kinase"/>
    <property type="match status" value="1"/>
</dbReference>
<dbReference type="FunFam" id="3.30.420.40:FF:000007">
    <property type="entry name" value="Glycerol kinase"/>
    <property type="match status" value="1"/>
</dbReference>
<protein>
    <recommendedName>
        <fullName evidence="11">Glycerol kinase</fullName>
        <ecNumber evidence="11">2.7.1.30</ecNumber>
    </recommendedName>
    <alternativeName>
        <fullName evidence="11">ATP:glycerol 3-phosphotransferase</fullName>
    </alternativeName>
    <alternativeName>
        <fullName evidence="11">Glycerokinase</fullName>
        <shortName evidence="11">GK</shortName>
    </alternativeName>
</protein>
<dbReference type="NCBIfam" id="TIGR01311">
    <property type="entry name" value="glycerol_kin"/>
    <property type="match status" value="1"/>
</dbReference>
<dbReference type="OrthoDB" id="9805576at2"/>
<feature type="binding site" evidence="11">
    <location>
        <position position="88"/>
    </location>
    <ligand>
        <name>sn-glycerol 3-phosphate</name>
        <dbReference type="ChEBI" id="CHEBI:57597"/>
    </ligand>
</feature>
<dbReference type="PIRSF" id="PIRSF000538">
    <property type="entry name" value="GlpK"/>
    <property type="match status" value="1"/>
</dbReference>
<dbReference type="Gene3D" id="3.30.420.40">
    <property type="match status" value="2"/>
</dbReference>
<feature type="binding site" evidence="11">
    <location>
        <position position="415"/>
    </location>
    <ligand>
        <name>ADP</name>
        <dbReference type="ChEBI" id="CHEBI:456216"/>
    </ligand>
</feature>
<evidence type="ECO:0000256" key="7">
    <source>
        <dbReference type="ARBA" id="ARBA00022840"/>
    </source>
</evidence>
<evidence type="ECO:0000256" key="8">
    <source>
        <dbReference type="ARBA" id="ARBA00052101"/>
    </source>
</evidence>
<dbReference type="PROSITE" id="PS00933">
    <property type="entry name" value="FGGY_KINASES_1"/>
    <property type="match status" value="1"/>
</dbReference>
<keyword evidence="4 11" id="KW-0547">Nucleotide-binding</keyword>
<dbReference type="PANTHER" id="PTHR10196">
    <property type="entry name" value="SUGAR KINASE"/>
    <property type="match status" value="1"/>
</dbReference>
<dbReference type="InterPro" id="IPR018485">
    <property type="entry name" value="FGGY_C"/>
</dbReference>
<evidence type="ECO:0000256" key="1">
    <source>
        <dbReference type="ARBA" id="ARBA00005190"/>
    </source>
</evidence>
<feature type="binding site" evidence="11">
    <location>
        <position position="139"/>
    </location>
    <ligand>
        <name>sn-glycerol 3-phosphate</name>
        <dbReference type="ChEBI" id="CHEBI:57597"/>
    </ligand>
</feature>
<feature type="binding site" evidence="11">
    <location>
        <position position="17"/>
    </location>
    <ligand>
        <name>ATP</name>
        <dbReference type="ChEBI" id="CHEBI:30616"/>
    </ligand>
</feature>
<dbReference type="SUPFAM" id="SSF53067">
    <property type="entry name" value="Actin-like ATPase domain"/>
    <property type="match status" value="2"/>
</dbReference>
<dbReference type="RefSeq" id="WP_054736984.1">
    <property type="nucleotide sequence ID" value="NZ_AYZM01000047.1"/>
</dbReference>
<comment type="caution">
    <text evidence="11">Lacks conserved residue(s) required for the propagation of feature annotation.</text>
</comment>
<dbReference type="STRING" id="1423804.FD14_GL003193"/>
<feature type="binding site" evidence="11">
    <location>
        <position position="314"/>
    </location>
    <ligand>
        <name>ADP</name>
        <dbReference type="ChEBI" id="CHEBI:456216"/>
    </ligand>
</feature>
<dbReference type="UniPathway" id="UPA00618">
    <property type="reaction ID" value="UER00672"/>
</dbReference>
<comment type="similarity">
    <text evidence="2 11 12">Belongs to the FGGY kinase family.</text>
</comment>
<dbReference type="InterPro" id="IPR005999">
    <property type="entry name" value="Glycerol_kin"/>
</dbReference>
<dbReference type="GO" id="GO:0019563">
    <property type="term" value="P:glycerol catabolic process"/>
    <property type="evidence" value="ECO:0007669"/>
    <property type="project" value="UniProtKB-UniRule"/>
</dbReference>
<feature type="binding site" evidence="11">
    <location>
        <position position="87"/>
    </location>
    <ligand>
        <name>sn-glycerol 3-phosphate</name>
        <dbReference type="ChEBI" id="CHEBI:57597"/>
    </ligand>
</feature>
<dbReference type="Pfam" id="PF02782">
    <property type="entry name" value="FGGY_C"/>
    <property type="match status" value="1"/>
</dbReference>
<feature type="domain" description="Carbohydrate kinase FGGY N-terminal" evidence="13">
    <location>
        <begin position="9"/>
        <end position="256"/>
    </location>
</feature>
<dbReference type="EC" id="2.7.1.30" evidence="11"/>
<feature type="binding site" evidence="11">
    <location>
        <position position="249"/>
    </location>
    <ligand>
        <name>sn-glycerol 3-phosphate</name>
        <dbReference type="ChEBI" id="CHEBI:57597"/>
    </ligand>
</feature>
<name>A0A0R2FLH9_9LACO</name>
<dbReference type="InterPro" id="IPR043129">
    <property type="entry name" value="ATPase_NBD"/>
</dbReference>
<dbReference type="Proteomes" id="UP000051442">
    <property type="component" value="Unassembled WGS sequence"/>
</dbReference>
<keyword evidence="6 11" id="KW-0319">Glycerol metabolism</keyword>
<comment type="catalytic activity">
    <reaction evidence="8 11">
        <text>glycerol + ATP = sn-glycerol 3-phosphate + ADP + H(+)</text>
        <dbReference type="Rhea" id="RHEA:21644"/>
        <dbReference type="ChEBI" id="CHEBI:15378"/>
        <dbReference type="ChEBI" id="CHEBI:17754"/>
        <dbReference type="ChEBI" id="CHEBI:30616"/>
        <dbReference type="ChEBI" id="CHEBI:57597"/>
        <dbReference type="ChEBI" id="CHEBI:456216"/>
        <dbReference type="EC" id="2.7.1.30"/>
    </reaction>
</comment>
<evidence type="ECO:0000256" key="11">
    <source>
        <dbReference type="HAMAP-Rule" id="MF_00186"/>
    </source>
</evidence>
<evidence type="ECO:0000313" key="16">
    <source>
        <dbReference type="Proteomes" id="UP000051442"/>
    </source>
</evidence>